<comment type="caution">
    <text evidence="3">The sequence shown here is derived from an EMBL/GenBank/DDBJ whole genome shotgun (WGS) entry which is preliminary data.</text>
</comment>
<dbReference type="Proteomes" id="UP001427805">
    <property type="component" value="Unassembled WGS sequence"/>
</dbReference>
<dbReference type="InterPro" id="IPR047589">
    <property type="entry name" value="DUF11_rpt"/>
</dbReference>
<dbReference type="NCBIfam" id="TIGR01451">
    <property type="entry name" value="B_ant_repeat"/>
    <property type="match status" value="1"/>
</dbReference>
<evidence type="ECO:0000256" key="1">
    <source>
        <dbReference type="SAM" id="SignalP"/>
    </source>
</evidence>
<evidence type="ECO:0000313" key="4">
    <source>
        <dbReference type="Proteomes" id="UP001427805"/>
    </source>
</evidence>
<gene>
    <name evidence="3" type="ORF">TPR58_14245</name>
</gene>
<accession>A0ABV0BD65</accession>
<evidence type="ECO:0000313" key="3">
    <source>
        <dbReference type="EMBL" id="MEN3748332.1"/>
    </source>
</evidence>
<keyword evidence="1" id="KW-0732">Signal</keyword>
<name>A0ABV0BD65_9SPHN</name>
<evidence type="ECO:0000259" key="2">
    <source>
        <dbReference type="Pfam" id="PF01345"/>
    </source>
</evidence>
<keyword evidence="4" id="KW-1185">Reference proteome</keyword>
<feature type="chain" id="PRO_5046356956" description="DUF11 domain-containing protein" evidence="1">
    <location>
        <begin position="29"/>
        <end position="1683"/>
    </location>
</feature>
<dbReference type="InterPro" id="IPR001434">
    <property type="entry name" value="OmcB-like_DUF11"/>
</dbReference>
<dbReference type="SUPFAM" id="SSF117074">
    <property type="entry name" value="Hypothetical protein PA1324"/>
    <property type="match status" value="1"/>
</dbReference>
<dbReference type="Pfam" id="PF01345">
    <property type="entry name" value="DUF11"/>
    <property type="match status" value="1"/>
</dbReference>
<feature type="domain" description="DUF11" evidence="2">
    <location>
        <begin position="363"/>
        <end position="467"/>
    </location>
</feature>
<organism evidence="3 4">
    <name type="scientific">Sphingomonas rustica</name>
    <dbReference type="NCBI Taxonomy" id="3103142"/>
    <lineage>
        <taxon>Bacteria</taxon>
        <taxon>Pseudomonadati</taxon>
        <taxon>Pseudomonadota</taxon>
        <taxon>Alphaproteobacteria</taxon>
        <taxon>Sphingomonadales</taxon>
        <taxon>Sphingomonadaceae</taxon>
        <taxon>Sphingomonas</taxon>
    </lineage>
</organism>
<dbReference type="EMBL" id="JBDIZK010000008">
    <property type="protein sequence ID" value="MEN3748332.1"/>
    <property type="molecule type" value="Genomic_DNA"/>
</dbReference>
<protein>
    <recommendedName>
        <fullName evidence="2">DUF11 domain-containing protein</fullName>
    </recommendedName>
</protein>
<proteinExistence type="predicted"/>
<dbReference type="SUPFAM" id="SSF49464">
    <property type="entry name" value="Carboxypeptidase regulatory domain-like"/>
    <property type="match status" value="1"/>
</dbReference>
<dbReference type="Gene3D" id="2.60.40.1120">
    <property type="entry name" value="Carboxypeptidase-like, regulatory domain"/>
    <property type="match status" value="1"/>
</dbReference>
<dbReference type="InterPro" id="IPR008969">
    <property type="entry name" value="CarboxyPept-like_regulatory"/>
</dbReference>
<dbReference type="RefSeq" id="WP_346247354.1">
    <property type="nucleotide sequence ID" value="NZ_JBDIZK010000008.1"/>
</dbReference>
<reference evidence="3 4" key="1">
    <citation type="submission" date="2024-05" db="EMBL/GenBank/DDBJ databases">
        <title>Sphingomonas sp. HF-S3 16S ribosomal RNA gene Genome sequencing and assembly.</title>
        <authorList>
            <person name="Lee H."/>
        </authorList>
    </citation>
    <scope>NUCLEOTIDE SEQUENCE [LARGE SCALE GENOMIC DNA]</scope>
    <source>
        <strain evidence="3 4">HF-S3</strain>
    </source>
</reference>
<feature type="signal peptide" evidence="1">
    <location>
        <begin position="1"/>
        <end position="28"/>
    </location>
</feature>
<sequence>MNPLRSLLKKTLTVLAPLATLVMPVAAAAQGQPEVTRITNTATLSVGTPDGVRQIPSNTVELGRTKYPTRISFRRLPTDFVPDYSKLVCETDPLRFTPLPVTAAELAKAEPLASLDLHNPLIIVLEAKGENKDPSRIERTEMLANSGSRTSRIVMVETGPDTGMFAGAFPPSTMDDNVLEAVACDITQDNDGWLTLSFAEDEDSYGSTNALLIDPLGHVFDSATGKPINGATVTLIDEATGQPATQVFGDDGMSAYPNQVVTGQDVVDAGGWRYTLDDGDFRFPLVAKGRYRLVVTPPAGYTAPSKRKPEEMTGLRNPHGLPYQISAASYGTPFDLVDPEPMTIDIPIDTAAGGVDPNASPRLVVEKIASSREAEIGDFVQYRVSVSNKGTLAAKPVVVTDTLPRGLHYRVGSTRGATEPVVSGDGKTLRFTLPSLAVDARIEFTYLVEIPAGAPTGEAINRVVATAPGQGGEVSGAASAPVRIRPPLFTDSFTVIGRVTEGGCMDPERGRKGVAGIRLMIEDGSFVVTDKDGYYHFEGVAPGTHVVQLDRASVPRTHAPLICDRDTRSAGNGISRFVEGSGGSLQRVDFQLRPTGLTAEAKDALPITPVAPSEAAGNRDDWLDRAEPGIGWLFPEIDYNPRAPSVRAVIRHLPGQRVAMSLNGKLVDALTFDGSDADEARGVAISRWSGLAIVEGENKLEARVLNADGSVAQTLERVVHFSGLPTGATYVADKSRLSADGLTRPLIAVRVTDRAGRPVRQGTLVAFRVDQPYRAAQQVEAEQGRQLAGLEKTQATAAVIGDEGLAFIALEPTRQAGMAHLTLTLAERDREQKIEIKAWLAAPAQDWVVVGFGKGTIGYDTLAGAEKLEKGKRHDVVTDGQLALYAKGRIKGQWLLTLAYDSDRDEERMRDRGVLGAIDPNRYYTVYGDGTLQGQDAPSRRKLYIRLERPEFVALFGDYETGLVETRLGRFSRTLNGVRAEYIGRALHFTAFAARDDSRFGRDEIQGNGLSGPYRLTARDLIPGSDKLRIEVRDRFRSELVLDSRLLTRHIDYDIDSLAGTLRFREPILSRDPELNPIFIVAEYETRGGINTLVAGGRASVKAGPAELGATVLRDESFGDAMLAAADAKVALSRTTEVRAEMGFGGRFGIEQGKAWLVEAEHHGPAADVLAYARQQDSDYGFGQQNSGEAGTRKIGFDGRLRIGQRLSLVGSAWHQDQLDGPANRIAGEVRAEYRRDAGTLYGGLRYASDRGVGTTGDDRRSLLLTLGGTQKLFANRLELNAEAQVPLGGEDASVDFPARQRLGASWRFKDWLRLVGDIEIAKGQEFTAQNARIGFDVAPWGGARLMTTINRGDIGENGPRTYAQYGLSQSLPLGKRWTIDATLDSASTISGHIPEADIVNPLHPVSSGGALGGSGLEEDFVSLTLGATYRGNRWSWNGRGEIRLAGEERRWGLTSNLLRSLGQGSTLASGVRVSHLRERSGAVSSSITADLALALRPVDSRWSLLERFQLRQDSAGAQTSTNNSLGIPTFANGTLATFRLVNNIAVNYRTGAEGDGHGFEASLYYGAKYVRGRYADETVDGFVHVVGVELRQDLGTRFDIGAQASVQHGLTSGTIAWSAGPSAGASPAKNLWVTAGYNISGYRDRDFEDARWTRQGPYLTVRMKFDQDMLGSLVRPILGGRR</sequence>